<dbReference type="InterPro" id="IPR043917">
    <property type="entry name" value="DUF5753"/>
</dbReference>
<evidence type="ECO:0000313" key="2">
    <source>
        <dbReference type="EMBL" id="GIG10551.1"/>
    </source>
</evidence>
<comment type="caution">
    <text evidence="2">The sequence shown here is derived from an EMBL/GenBank/DDBJ whole genome shotgun (WGS) entry which is preliminary data.</text>
</comment>
<feature type="domain" description="HTH cro/C1-type" evidence="1">
    <location>
        <begin position="17"/>
        <end position="72"/>
    </location>
</feature>
<dbReference type="Pfam" id="PF13560">
    <property type="entry name" value="HTH_31"/>
    <property type="match status" value="1"/>
</dbReference>
<dbReference type="InterPro" id="IPR010982">
    <property type="entry name" value="Lambda_DNA-bd_dom_sf"/>
</dbReference>
<name>A0A8J3L8S4_9ACTN</name>
<dbReference type="SMART" id="SM00530">
    <property type="entry name" value="HTH_XRE"/>
    <property type="match status" value="1"/>
</dbReference>
<dbReference type="PROSITE" id="PS50943">
    <property type="entry name" value="HTH_CROC1"/>
    <property type="match status" value="1"/>
</dbReference>
<protein>
    <submittedName>
        <fullName evidence="2">Transcriptional regulator</fullName>
    </submittedName>
</protein>
<sequence>MSAQSPAVARLRLRHALRSARESSDYTQEQVASELEWSLSKVIRIENGTVRMTVTDVRALMQLYGIDDASEMSEMESLVRASRQRSWWTQYGSEVMSGRFATYIGLEDGASALSMYQSLVVPGLLQTEAYARAVIAGLRMPEQDSRNHETYLDIRLRRQENVLQRKDPPQVHAVLDEAVLRRINGGVGVQRDQLLHLVALGAAPHIHLRVLPLSSGIHTMESTFVLLSFPFGEDVVYLELNSALAGDPDRGQFLDRGEVAAPYRDTFTMLTGTALSEADSLAFIAKVAGELR</sequence>
<dbReference type="EMBL" id="BONI01000092">
    <property type="protein sequence ID" value="GIG10551.1"/>
    <property type="molecule type" value="Genomic_DNA"/>
</dbReference>
<dbReference type="SUPFAM" id="SSF47413">
    <property type="entry name" value="lambda repressor-like DNA-binding domains"/>
    <property type="match status" value="1"/>
</dbReference>
<evidence type="ECO:0000313" key="3">
    <source>
        <dbReference type="Proteomes" id="UP000630887"/>
    </source>
</evidence>
<dbReference type="RefSeq" id="WP_203698520.1">
    <property type="nucleotide sequence ID" value="NZ_BAAALC010000045.1"/>
</dbReference>
<evidence type="ECO:0000259" key="1">
    <source>
        <dbReference type="PROSITE" id="PS50943"/>
    </source>
</evidence>
<proteinExistence type="predicted"/>
<dbReference type="CDD" id="cd00093">
    <property type="entry name" value="HTH_XRE"/>
    <property type="match status" value="1"/>
</dbReference>
<dbReference type="Pfam" id="PF19054">
    <property type="entry name" value="DUF5753"/>
    <property type="match status" value="1"/>
</dbReference>
<dbReference type="GO" id="GO:0003677">
    <property type="term" value="F:DNA binding"/>
    <property type="evidence" value="ECO:0007669"/>
    <property type="project" value="InterPro"/>
</dbReference>
<reference evidence="2 3" key="1">
    <citation type="submission" date="2021-01" db="EMBL/GenBank/DDBJ databases">
        <title>Whole genome shotgun sequence of Catellatospora coxensis NBRC 107359.</title>
        <authorList>
            <person name="Komaki H."/>
            <person name="Tamura T."/>
        </authorList>
    </citation>
    <scope>NUCLEOTIDE SEQUENCE [LARGE SCALE GENOMIC DNA]</scope>
    <source>
        <strain evidence="2 3">NBRC 107359</strain>
    </source>
</reference>
<dbReference type="Gene3D" id="1.10.260.40">
    <property type="entry name" value="lambda repressor-like DNA-binding domains"/>
    <property type="match status" value="1"/>
</dbReference>
<gene>
    <name evidence="2" type="ORF">Cco03nite_72510</name>
</gene>
<dbReference type="Proteomes" id="UP000630887">
    <property type="component" value="Unassembled WGS sequence"/>
</dbReference>
<dbReference type="InterPro" id="IPR001387">
    <property type="entry name" value="Cro/C1-type_HTH"/>
</dbReference>
<organism evidence="2 3">
    <name type="scientific">Catellatospora coxensis</name>
    <dbReference type="NCBI Taxonomy" id="310354"/>
    <lineage>
        <taxon>Bacteria</taxon>
        <taxon>Bacillati</taxon>
        <taxon>Actinomycetota</taxon>
        <taxon>Actinomycetes</taxon>
        <taxon>Micromonosporales</taxon>
        <taxon>Micromonosporaceae</taxon>
        <taxon>Catellatospora</taxon>
    </lineage>
</organism>
<accession>A0A8J3L8S4</accession>
<keyword evidence="3" id="KW-1185">Reference proteome</keyword>
<dbReference type="AlphaFoldDB" id="A0A8J3L8S4"/>